<reference evidence="2 3" key="1">
    <citation type="submission" date="2020-02" db="EMBL/GenBank/DDBJ databases">
        <authorList>
            <person name="Ma Q."/>
            <person name="Huang Y."/>
            <person name="Song X."/>
            <person name="Pei D."/>
        </authorList>
    </citation>
    <scope>NUCLEOTIDE SEQUENCE [LARGE SCALE GENOMIC DNA]</scope>
    <source>
        <strain evidence="2">Sxm20200214</strain>
        <tissue evidence="2">Leaf</tissue>
    </source>
</reference>
<comment type="caution">
    <text evidence="2">The sequence shown here is derived from an EMBL/GenBank/DDBJ whole genome shotgun (WGS) entry which is preliminary data.</text>
</comment>
<proteinExistence type="predicted"/>
<evidence type="ECO:0000313" key="2">
    <source>
        <dbReference type="EMBL" id="KAG2318443.1"/>
    </source>
</evidence>
<dbReference type="PANTHER" id="PTHR13322:SF2">
    <property type="entry name" value="INTEGRATOR COMPLEX SUBUNIT 7"/>
    <property type="match status" value="1"/>
</dbReference>
<dbReference type="AlphaFoldDB" id="A0A8X8B1M7"/>
<protein>
    <recommendedName>
        <fullName evidence="1">Integrator complex subunit 7 N-terminal domain-containing protein</fullName>
    </recommendedName>
</protein>
<accession>A0A8X8B1M7</accession>
<gene>
    <name evidence="2" type="ORF">Bca52824_011656</name>
</gene>
<dbReference type="OrthoDB" id="1921953at2759"/>
<sequence>MALRLSSSLFFENYNSSSSHERNSEQIVVLTMEKVSAACAMEGASSSRKPFVPKIQLSSCGFIVSVRAVEAILETGEKLKQWSKEPEPAVSVYNLFGLIPEEDKLFYNTILLRLVDAFCFGDKFVKVAVVRVFMSMLKLSRWKNQSGCATWFLSKAKVHNHLEMLKKMKSVYDKGDSEAKALALILFGCWRDFASEFAPVRYLIFTSLVSSHDLEVRSSLFAAGCFCEVADDFALVVLGMLHDIVKLPELMPNTRLAAICMKLMLESSNEDDLVPFLVSLTKFASRSTLLASELAEVIMPHYWVKIKTSHVRAAVLRCLHFLIERGMCFSLVHESETSKFYSLLKQEELSPDMQLKALQIFQKILIYKLCMADASE</sequence>
<name>A0A8X8B1M7_BRACI</name>
<evidence type="ECO:0000313" key="3">
    <source>
        <dbReference type="Proteomes" id="UP000886595"/>
    </source>
</evidence>
<dbReference type="GO" id="GO:0032039">
    <property type="term" value="C:integrator complex"/>
    <property type="evidence" value="ECO:0007669"/>
    <property type="project" value="InterPro"/>
</dbReference>
<keyword evidence="3" id="KW-1185">Reference proteome</keyword>
<dbReference type="Proteomes" id="UP000886595">
    <property type="component" value="Unassembled WGS sequence"/>
</dbReference>
<dbReference type="GO" id="GO:0034472">
    <property type="term" value="P:snRNA 3'-end processing"/>
    <property type="evidence" value="ECO:0007669"/>
    <property type="project" value="TreeGrafter"/>
</dbReference>
<evidence type="ECO:0000259" key="1">
    <source>
        <dbReference type="Pfam" id="PF24436"/>
    </source>
</evidence>
<organism evidence="2 3">
    <name type="scientific">Brassica carinata</name>
    <name type="common">Ethiopian mustard</name>
    <name type="synonym">Abyssinian cabbage</name>
    <dbReference type="NCBI Taxonomy" id="52824"/>
    <lineage>
        <taxon>Eukaryota</taxon>
        <taxon>Viridiplantae</taxon>
        <taxon>Streptophyta</taxon>
        <taxon>Embryophyta</taxon>
        <taxon>Tracheophyta</taxon>
        <taxon>Spermatophyta</taxon>
        <taxon>Magnoliopsida</taxon>
        <taxon>eudicotyledons</taxon>
        <taxon>Gunneridae</taxon>
        <taxon>Pentapetalae</taxon>
        <taxon>rosids</taxon>
        <taxon>malvids</taxon>
        <taxon>Brassicales</taxon>
        <taxon>Brassicaceae</taxon>
        <taxon>Brassiceae</taxon>
        <taxon>Brassica</taxon>
    </lineage>
</organism>
<dbReference type="EMBL" id="JAAMPC010000003">
    <property type="protein sequence ID" value="KAG2318443.1"/>
    <property type="molecule type" value="Genomic_DNA"/>
</dbReference>
<dbReference type="InterPro" id="IPR056516">
    <property type="entry name" value="INTS7_N"/>
</dbReference>
<dbReference type="InterPro" id="IPR033060">
    <property type="entry name" value="INTS7"/>
</dbReference>
<dbReference type="Pfam" id="PF24436">
    <property type="entry name" value="INTS7_N"/>
    <property type="match status" value="1"/>
</dbReference>
<feature type="domain" description="Integrator complex subunit 7 N-terminal" evidence="1">
    <location>
        <begin position="87"/>
        <end position="259"/>
    </location>
</feature>
<dbReference type="PANTHER" id="PTHR13322">
    <property type="entry name" value="C1ORF73 PROTEIN"/>
    <property type="match status" value="1"/>
</dbReference>